<sequence length="300" mass="32750">MTAVTVFAAAQTQHAHAYVLADPAQDKSLPDALLFESANAVCLLDGGADVRAVAPHLIQIDPANYLHAGAWLDQHAANVPCATLLISTMPLETIAAHLSAFVDVVLPDRTVMALAFWDPGILAVLSGARGDGTQHVRGPVLTADQKRAFLAPVLEWWYWDRVGRLQSIDWDANSIGDASALMQPPMQFDQNQVDELVEASVPDSILYYIRLNMPGLLLRIPDSAQYAFVRSQILKARQYGLEGTGDLVNYCCIALAYGDSFNTLPEVAVLLEQVKTKVLTFDDLMKNFPRDIPTVEVAHS</sequence>
<evidence type="ECO:0000313" key="3">
    <source>
        <dbReference type="Proteomes" id="UP000672526"/>
    </source>
</evidence>
<proteinExistence type="predicted"/>
<organism evidence="2 3">
    <name type="scientific">Paraburkholderia haematera</name>
    <dbReference type="NCBI Taxonomy" id="2793077"/>
    <lineage>
        <taxon>Bacteria</taxon>
        <taxon>Pseudomonadati</taxon>
        <taxon>Pseudomonadota</taxon>
        <taxon>Betaproteobacteria</taxon>
        <taxon>Burkholderiales</taxon>
        <taxon>Burkholderiaceae</taxon>
        <taxon>Paraburkholderia</taxon>
    </lineage>
</organism>
<dbReference type="Pfam" id="PF13503">
    <property type="entry name" value="DUF4123"/>
    <property type="match status" value="1"/>
</dbReference>
<evidence type="ECO:0000313" key="2">
    <source>
        <dbReference type="EMBL" id="CAE6698995.1"/>
    </source>
</evidence>
<evidence type="ECO:0000259" key="1">
    <source>
        <dbReference type="Pfam" id="PF13503"/>
    </source>
</evidence>
<protein>
    <recommendedName>
        <fullName evidence="1">DUF4123 domain-containing protein</fullName>
    </recommendedName>
</protein>
<comment type="caution">
    <text evidence="2">The sequence shown here is derived from an EMBL/GenBank/DDBJ whole genome shotgun (WGS) entry which is preliminary data.</text>
</comment>
<accession>A0ABN7KL34</accession>
<keyword evidence="3" id="KW-1185">Reference proteome</keyword>
<dbReference type="InterPro" id="IPR025391">
    <property type="entry name" value="DUF4123"/>
</dbReference>
<reference evidence="2 3" key="1">
    <citation type="submission" date="2021-02" db="EMBL/GenBank/DDBJ databases">
        <authorList>
            <person name="Vanwijnsberghe S."/>
        </authorList>
    </citation>
    <scope>NUCLEOTIDE SEQUENCE [LARGE SCALE GENOMIC DNA]</scope>
    <source>
        <strain evidence="2 3">LMG 31837</strain>
    </source>
</reference>
<dbReference type="Proteomes" id="UP000672526">
    <property type="component" value="Unassembled WGS sequence"/>
</dbReference>
<gene>
    <name evidence="2" type="ORF">R69888_00631</name>
</gene>
<feature type="domain" description="DUF4123" evidence="1">
    <location>
        <begin position="18"/>
        <end position="126"/>
    </location>
</feature>
<dbReference type="EMBL" id="CAJNBK010000001">
    <property type="protein sequence ID" value="CAE6698995.1"/>
    <property type="molecule type" value="Genomic_DNA"/>
</dbReference>
<name>A0ABN7KL34_9BURK</name>